<comment type="caution">
    <text evidence="1">The sequence shown here is derived from an EMBL/GenBank/DDBJ whole genome shotgun (WGS) entry which is preliminary data.</text>
</comment>
<dbReference type="Proteomes" id="UP000799754">
    <property type="component" value="Unassembled WGS sequence"/>
</dbReference>
<accession>A0ACB6RS65</accession>
<protein>
    <submittedName>
        <fullName evidence="1">Uncharacterized protein</fullName>
    </submittedName>
</protein>
<reference evidence="1" key="1">
    <citation type="journal article" date="2020" name="Stud. Mycol.">
        <title>101 Dothideomycetes genomes: a test case for predicting lifestyles and emergence of pathogens.</title>
        <authorList>
            <person name="Haridas S."/>
            <person name="Albert R."/>
            <person name="Binder M."/>
            <person name="Bloem J."/>
            <person name="Labutti K."/>
            <person name="Salamov A."/>
            <person name="Andreopoulos B."/>
            <person name="Baker S."/>
            <person name="Barry K."/>
            <person name="Bills G."/>
            <person name="Bluhm B."/>
            <person name="Cannon C."/>
            <person name="Castanera R."/>
            <person name="Culley D."/>
            <person name="Daum C."/>
            <person name="Ezra D."/>
            <person name="Gonzalez J."/>
            <person name="Henrissat B."/>
            <person name="Kuo A."/>
            <person name="Liang C."/>
            <person name="Lipzen A."/>
            <person name="Lutzoni F."/>
            <person name="Magnuson J."/>
            <person name="Mondo S."/>
            <person name="Nolan M."/>
            <person name="Ohm R."/>
            <person name="Pangilinan J."/>
            <person name="Park H.-J."/>
            <person name="Ramirez L."/>
            <person name="Alfaro M."/>
            <person name="Sun H."/>
            <person name="Tritt A."/>
            <person name="Yoshinaga Y."/>
            <person name="Zwiers L.-H."/>
            <person name="Turgeon B."/>
            <person name="Goodwin S."/>
            <person name="Spatafora J."/>
            <person name="Crous P."/>
            <person name="Grigoriev I."/>
        </authorList>
    </citation>
    <scope>NUCLEOTIDE SEQUENCE</scope>
    <source>
        <strain evidence="1">CBS 525.71</strain>
    </source>
</reference>
<evidence type="ECO:0000313" key="1">
    <source>
        <dbReference type="EMBL" id="KAF2624810.1"/>
    </source>
</evidence>
<evidence type="ECO:0000313" key="2">
    <source>
        <dbReference type="Proteomes" id="UP000799754"/>
    </source>
</evidence>
<dbReference type="EMBL" id="MU006729">
    <property type="protein sequence ID" value="KAF2624810.1"/>
    <property type="molecule type" value="Genomic_DNA"/>
</dbReference>
<proteinExistence type="predicted"/>
<sequence>MLHPIAKTTLDWQQCVRNSSLSLPEVRVAIPDMSADALLHPRAAVAKETPCAAGIMSVSAAVVVVVVVVDMVGCLTCSHRQPNCVHTRASRHIRTAGQDA</sequence>
<gene>
    <name evidence="1" type="ORF">BU25DRAFT_134710</name>
</gene>
<organism evidence="1 2">
    <name type="scientific">Macroventuria anomochaeta</name>
    <dbReference type="NCBI Taxonomy" id="301207"/>
    <lineage>
        <taxon>Eukaryota</taxon>
        <taxon>Fungi</taxon>
        <taxon>Dikarya</taxon>
        <taxon>Ascomycota</taxon>
        <taxon>Pezizomycotina</taxon>
        <taxon>Dothideomycetes</taxon>
        <taxon>Pleosporomycetidae</taxon>
        <taxon>Pleosporales</taxon>
        <taxon>Pleosporineae</taxon>
        <taxon>Didymellaceae</taxon>
        <taxon>Macroventuria</taxon>
    </lineage>
</organism>
<name>A0ACB6RS65_9PLEO</name>
<keyword evidence="2" id="KW-1185">Reference proteome</keyword>